<sequence length="465" mass="49627">MSERILIRNGTVLTLDDADTVHFGGDVLIEGDRIVAVGPTGSFDGAAGGGAGGGSGGGAEAPVTVVDATDKLVMPGLVDLHYHTAIAKGYSDHLPLWEYLDTCWYPIIRALDPEAAYWAALASYTESIKGGVTTVNDMYRQLEALSKAASEIGIRAVLSNDVADAEHNLDTLEDNHRAYTACHGAADGRVEVYIGIEWLPIASRELLRDTRALADQLGTGIHIHLNESLSEVENSKSRFGLRPTEVAYETGILGRDTIAAHCVWLSDTEIALMRETNTQISHNPSSNAKLGNGIARLPEMLAAGLNVGLGHDAAECNNSRDMFEVMKFASLMHRASRVDSSLGQAPDVVRMATRNGAAALGHQTGQLVAGHKADVILVDLNNTMFTPRRANDVAHLYSHLVYSANGSCVDTTIIDGRVVMAGRELTLVDEDLILRESNKAFARVLARVEDASTELAIPPTPSAAA</sequence>
<dbReference type="AlphaFoldDB" id="A0A0S4QLB4"/>
<dbReference type="Proteomes" id="UP000198802">
    <property type="component" value="Unassembled WGS sequence"/>
</dbReference>
<reference evidence="4" key="1">
    <citation type="submission" date="2015-11" db="EMBL/GenBank/DDBJ databases">
        <authorList>
            <person name="Varghese N."/>
        </authorList>
    </citation>
    <scope>NUCLEOTIDE SEQUENCE [LARGE SCALE GENOMIC DNA]</scope>
    <source>
        <strain evidence="4">DSM 45899</strain>
    </source>
</reference>
<dbReference type="PANTHER" id="PTHR43794">
    <property type="entry name" value="AMINOHYDROLASE SSNA-RELATED"/>
    <property type="match status" value="1"/>
</dbReference>
<keyword evidence="4" id="KW-1185">Reference proteome</keyword>
<dbReference type="SUPFAM" id="SSF51338">
    <property type="entry name" value="Composite domain of metallo-dependent hydrolases"/>
    <property type="match status" value="1"/>
</dbReference>
<feature type="domain" description="Amidohydrolase-related" evidence="2">
    <location>
        <begin position="72"/>
        <end position="419"/>
    </location>
</feature>
<dbReference type="PANTHER" id="PTHR43794:SF11">
    <property type="entry name" value="AMIDOHYDROLASE-RELATED DOMAIN-CONTAINING PROTEIN"/>
    <property type="match status" value="1"/>
</dbReference>
<evidence type="ECO:0000256" key="1">
    <source>
        <dbReference type="ARBA" id="ARBA00022801"/>
    </source>
</evidence>
<gene>
    <name evidence="3" type="ORF">Ga0074812_106142</name>
</gene>
<dbReference type="Pfam" id="PF01979">
    <property type="entry name" value="Amidohydro_1"/>
    <property type="match status" value="1"/>
</dbReference>
<dbReference type="GO" id="GO:0016810">
    <property type="term" value="F:hydrolase activity, acting on carbon-nitrogen (but not peptide) bonds"/>
    <property type="evidence" value="ECO:0007669"/>
    <property type="project" value="InterPro"/>
</dbReference>
<dbReference type="SUPFAM" id="SSF51556">
    <property type="entry name" value="Metallo-dependent hydrolases"/>
    <property type="match status" value="1"/>
</dbReference>
<dbReference type="CDD" id="cd01298">
    <property type="entry name" value="ATZ_TRZ_like"/>
    <property type="match status" value="1"/>
</dbReference>
<dbReference type="InterPro" id="IPR006680">
    <property type="entry name" value="Amidohydro-rel"/>
</dbReference>
<dbReference type="InterPro" id="IPR011059">
    <property type="entry name" value="Metal-dep_hydrolase_composite"/>
</dbReference>
<evidence type="ECO:0000313" key="4">
    <source>
        <dbReference type="Proteomes" id="UP000198802"/>
    </source>
</evidence>
<proteinExistence type="predicted"/>
<dbReference type="InterPro" id="IPR032466">
    <property type="entry name" value="Metal_Hydrolase"/>
</dbReference>
<protein>
    <submittedName>
        <fullName evidence="3">5-methylthioadenosine/S-adenosylhomocysteine deaminase</fullName>
    </submittedName>
</protein>
<organism evidence="3 4">
    <name type="scientific">Parafrankia irregularis</name>
    <dbReference type="NCBI Taxonomy" id="795642"/>
    <lineage>
        <taxon>Bacteria</taxon>
        <taxon>Bacillati</taxon>
        <taxon>Actinomycetota</taxon>
        <taxon>Actinomycetes</taxon>
        <taxon>Frankiales</taxon>
        <taxon>Frankiaceae</taxon>
        <taxon>Parafrankia</taxon>
    </lineage>
</organism>
<evidence type="ECO:0000313" key="3">
    <source>
        <dbReference type="EMBL" id="CUU55887.1"/>
    </source>
</evidence>
<name>A0A0S4QLB4_9ACTN</name>
<dbReference type="EMBL" id="FAOZ01000006">
    <property type="protein sequence ID" value="CUU55887.1"/>
    <property type="molecule type" value="Genomic_DNA"/>
</dbReference>
<dbReference type="Gene3D" id="2.30.40.10">
    <property type="entry name" value="Urease, subunit C, domain 1"/>
    <property type="match status" value="1"/>
</dbReference>
<keyword evidence="1" id="KW-0378">Hydrolase</keyword>
<dbReference type="InterPro" id="IPR050287">
    <property type="entry name" value="MTA/SAH_deaminase"/>
</dbReference>
<accession>A0A0S4QLB4</accession>
<evidence type="ECO:0000259" key="2">
    <source>
        <dbReference type="Pfam" id="PF01979"/>
    </source>
</evidence>
<dbReference type="RefSeq" id="WP_091275738.1">
    <property type="nucleotide sequence ID" value="NZ_FAOZ01000006.1"/>
</dbReference>
<dbReference type="Gene3D" id="3.20.20.140">
    <property type="entry name" value="Metal-dependent hydrolases"/>
    <property type="match status" value="1"/>
</dbReference>